<dbReference type="Pfam" id="PF00009">
    <property type="entry name" value="GTP_EFTU"/>
    <property type="match status" value="1"/>
</dbReference>
<dbReference type="InterPro" id="IPR000795">
    <property type="entry name" value="T_Tr_GTP-bd_dom"/>
</dbReference>
<feature type="domain" description="Tr-type G" evidence="3">
    <location>
        <begin position="1"/>
        <end position="161"/>
    </location>
</feature>
<evidence type="ECO:0000259" key="3">
    <source>
        <dbReference type="PROSITE" id="PS51722"/>
    </source>
</evidence>
<reference evidence="4" key="1">
    <citation type="submission" date="2018-05" db="EMBL/GenBank/DDBJ databases">
        <authorList>
            <person name="Lanie J.A."/>
            <person name="Ng W.-L."/>
            <person name="Kazmierczak K.M."/>
            <person name="Andrzejewski T.M."/>
            <person name="Davidsen T.M."/>
            <person name="Wayne K.J."/>
            <person name="Tettelin H."/>
            <person name="Glass J.I."/>
            <person name="Rusch D."/>
            <person name="Podicherti R."/>
            <person name="Tsui H.-C.T."/>
            <person name="Winkler M.E."/>
        </authorList>
    </citation>
    <scope>NUCLEOTIDE SEQUENCE</scope>
</reference>
<dbReference type="GO" id="GO:0003924">
    <property type="term" value="F:GTPase activity"/>
    <property type="evidence" value="ECO:0007669"/>
    <property type="project" value="InterPro"/>
</dbReference>
<dbReference type="EMBL" id="UINC01115109">
    <property type="protein sequence ID" value="SVC85887.1"/>
    <property type="molecule type" value="Genomic_DNA"/>
</dbReference>
<feature type="non-terminal residue" evidence="4">
    <location>
        <position position="1"/>
    </location>
</feature>
<dbReference type="GO" id="GO:0003743">
    <property type="term" value="F:translation initiation factor activity"/>
    <property type="evidence" value="ECO:0007669"/>
    <property type="project" value="TreeGrafter"/>
</dbReference>
<dbReference type="PROSITE" id="PS51722">
    <property type="entry name" value="G_TR_2"/>
    <property type="match status" value="1"/>
</dbReference>
<accession>A0A382QLP9</accession>
<evidence type="ECO:0000256" key="1">
    <source>
        <dbReference type="ARBA" id="ARBA00022741"/>
    </source>
</evidence>
<dbReference type="FunFam" id="2.40.30.10:FF:000013">
    <property type="entry name" value="eukaryotic translation initiation factor 5B"/>
    <property type="match status" value="1"/>
</dbReference>
<dbReference type="AlphaFoldDB" id="A0A382QLP9"/>
<keyword evidence="1" id="KW-0547">Nucleotide-binding</keyword>
<organism evidence="4">
    <name type="scientific">marine metagenome</name>
    <dbReference type="NCBI Taxonomy" id="408172"/>
    <lineage>
        <taxon>unclassified sequences</taxon>
        <taxon>metagenomes</taxon>
        <taxon>ecological metagenomes</taxon>
    </lineage>
</organism>
<dbReference type="NCBIfam" id="NF003078">
    <property type="entry name" value="PRK04004.1"/>
    <property type="match status" value="1"/>
</dbReference>
<gene>
    <name evidence="4" type="ORF">METZ01_LOCUS338741</name>
</gene>
<dbReference type="Gene3D" id="2.40.30.10">
    <property type="entry name" value="Translation factors"/>
    <property type="match status" value="1"/>
</dbReference>
<evidence type="ECO:0000256" key="2">
    <source>
        <dbReference type="ARBA" id="ARBA00023134"/>
    </source>
</evidence>
<dbReference type="Gene3D" id="3.40.50.300">
    <property type="entry name" value="P-loop containing nucleotide triphosphate hydrolases"/>
    <property type="match status" value="1"/>
</dbReference>
<dbReference type="SUPFAM" id="SSF52156">
    <property type="entry name" value="Initiation factor IF2/eIF5b, domain 3"/>
    <property type="match status" value="1"/>
</dbReference>
<dbReference type="InterPro" id="IPR027417">
    <property type="entry name" value="P-loop_NTPase"/>
</dbReference>
<feature type="non-terminal residue" evidence="4">
    <location>
        <position position="331"/>
    </location>
</feature>
<name>A0A382QLP9_9ZZZZ</name>
<dbReference type="GO" id="GO:0005737">
    <property type="term" value="C:cytoplasm"/>
    <property type="evidence" value="ECO:0007669"/>
    <property type="project" value="TreeGrafter"/>
</dbReference>
<dbReference type="PANTHER" id="PTHR43381:SF4">
    <property type="entry name" value="EUKARYOTIC TRANSLATION INITIATION FACTOR 5B"/>
    <property type="match status" value="1"/>
</dbReference>
<dbReference type="InterPro" id="IPR036925">
    <property type="entry name" value="TIF_IF2_dom3_sf"/>
</dbReference>
<dbReference type="Gene3D" id="3.40.50.10050">
    <property type="entry name" value="Translation initiation factor IF- 2, domain 3"/>
    <property type="match status" value="1"/>
</dbReference>
<dbReference type="InterPro" id="IPR015760">
    <property type="entry name" value="TIF_IF2"/>
</dbReference>
<dbReference type="CDD" id="cd03703">
    <property type="entry name" value="aeIF5B_II"/>
    <property type="match status" value="1"/>
</dbReference>
<dbReference type="GO" id="GO:0005525">
    <property type="term" value="F:GTP binding"/>
    <property type="evidence" value="ECO:0007669"/>
    <property type="project" value="UniProtKB-KW"/>
</dbReference>
<dbReference type="PANTHER" id="PTHR43381">
    <property type="entry name" value="TRANSLATION INITIATION FACTOR IF-2-RELATED"/>
    <property type="match status" value="1"/>
</dbReference>
<proteinExistence type="predicted"/>
<keyword evidence="2" id="KW-0342">GTP-binding</keyword>
<protein>
    <recommendedName>
        <fullName evidence="3">Tr-type G domain-containing protein</fullName>
    </recommendedName>
</protein>
<evidence type="ECO:0000313" key="4">
    <source>
        <dbReference type="EMBL" id="SVC85887.1"/>
    </source>
</evidence>
<sequence length="331" mass="36433">KLKFDIPGLLFVDTPGHEAFSNLRKRGGSIADLAVLVIDINQGIQPQTKEAIEILKNFKVPFIIAANKVDLIYGWKSESNFFVENFETQTENSKKYFNDKFYTILGELAELGFDSNLYHKVEDHKKMVSIVPVSAKTGEGIAELLAILTGLSQKFLGGKLEINSDARAKGTILEIKEEQGMGTTADIIIYDGNIKQDDTIIVGGIGETITTKIKALLKPKALSEIRDTKSSFEKLNQVFAATGVKILANDLNRALAGAPILSAKTDEEIKDAEKEILKEIKDVLIQTEDDGIMLKADTLGSIEAASKLFEQHEIPIKQARIGNISKRDIVE</sequence>
<dbReference type="SUPFAM" id="SSF52540">
    <property type="entry name" value="P-loop containing nucleoside triphosphate hydrolases"/>
    <property type="match status" value="1"/>
</dbReference>